<dbReference type="GO" id="GO:0032367">
    <property type="term" value="P:intracellular cholesterol transport"/>
    <property type="evidence" value="ECO:0007669"/>
    <property type="project" value="InterPro"/>
</dbReference>
<comment type="similarity">
    <text evidence="2">Belongs to the NPC2 family.</text>
</comment>
<organism evidence="7 8">
    <name type="scientific">Drosophila yakuba</name>
    <name type="common">Fruit fly</name>
    <dbReference type="NCBI Taxonomy" id="7245"/>
    <lineage>
        <taxon>Eukaryota</taxon>
        <taxon>Metazoa</taxon>
        <taxon>Ecdysozoa</taxon>
        <taxon>Arthropoda</taxon>
        <taxon>Hexapoda</taxon>
        <taxon>Insecta</taxon>
        <taxon>Pterygota</taxon>
        <taxon>Neoptera</taxon>
        <taxon>Endopterygota</taxon>
        <taxon>Diptera</taxon>
        <taxon>Brachycera</taxon>
        <taxon>Muscomorpha</taxon>
        <taxon>Ephydroidea</taxon>
        <taxon>Drosophilidae</taxon>
        <taxon>Drosophila</taxon>
        <taxon>Sophophora</taxon>
    </lineage>
</organism>
<dbReference type="SMART" id="SM00737">
    <property type="entry name" value="ML"/>
    <property type="match status" value="1"/>
</dbReference>
<keyword evidence="3" id="KW-0964">Secreted</keyword>
<evidence type="ECO:0000256" key="5">
    <source>
        <dbReference type="ARBA" id="ARBA00023157"/>
    </source>
</evidence>
<dbReference type="PANTHER" id="PTHR11306">
    <property type="entry name" value="NIEMANN PICK TYPE C2 PROTEIN NPC2-RELATED"/>
    <property type="match status" value="1"/>
</dbReference>
<dbReference type="OrthoDB" id="6489092at2759"/>
<evidence type="ECO:0000259" key="6">
    <source>
        <dbReference type="SMART" id="SM00737"/>
    </source>
</evidence>
<evidence type="ECO:0000256" key="1">
    <source>
        <dbReference type="ARBA" id="ARBA00004613"/>
    </source>
</evidence>
<dbReference type="GO" id="GO:0005576">
    <property type="term" value="C:extracellular region"/>
    <property type="evidence" value="ECO:0007669"/>
    <property type="project" value="UniProtKB-SubCell"/>
</dbReference>
<dbReference type="CDD" id="cd00916">
    <property type="entry name" value="Npc2_like"/>
    <property type="match status" value="1"/>
</dbReference>
<dbReference type="KEGG" id="dya:Dyak_GE26006"/>
<dbReference type="InterPro" id="IPR003172">
    <property type="entry name" value="ML_dom"/>
</dbReference>
<evidence type="ECO:0000256" key="2">
    <source>
        <dbReference type="ARBA" id="ARBA00006370"/>
    </source>
</evidence>
<feature type="domain" description="MD-2-related lipid-recognition" evidence="6">
    <location>
        <begin position="47"/>
        <end position="177"/>
    </location>
</feature>
<dbReference type="InterPro" id="IPR033916">
    <property type="entry name" value="ML_Npc2-like"/>
</dbReference>
<dbReference type="AlphaFoldDB" id="B4PKK5"/>
<evidence type="ECO:0000313" key="8">
    <source>
        <dbReference type="Proteomes" id="UP000002282"/>
    </source>
</evidence>
<protein>
    <recommendedName>
        <fullName evidence="6">MD-2-related lipid-recognition domain-containing protein</fullName>
    </recommendedName>
</protein>
<gene>
    <name evidence="7" type="primary">Dyak\GE26006</name>
    <name evidence="7" type="synonym">dyak_GLEANR_9587</name>
    <name evidence="7" type="synonym">GE26006</name>
    <name evidence="7" type="ORF">Dyak_GE26006</name>
</gene>
<dbReference type="FunFam" id="2.60.40.770:FF:000001">
    <property type="entry name" value="NPC intracellular cholesterol transporter 2"/>
    <property type="match status" value="1"/>
</dbReference>
<dbReference type="GO" id="GO:0032934">
    <property type="term" value="F:sterol binding"/>
    <property type="evidence" value="ECO:0007669"/>
    <property type="project" value="InterPro"/>
</dbReference>
<evidence type="ECO:0000256" key="3">
    <source>
        <dbReference type="ARBA" id="ARBA00022525"/>
    </source>
</evidence>
<dbReference type="PANTHER" id="PTHR11306:SF36">
    <property type="entry name" value="NIEMANN-PICK TYPE C-2C-RELATED"/>
    <property type="match status" value="1"/>
</dbReference>
<keyword evidence="8" id="KW-1185">Reference proteome</keyword>
<dbReference type="InterPro" id="IPR039670">
    <property type="entry name" value="NPC2-like"/>
</dbReference>
<sequence>MRNTKPLVSAEQTTATKNSSKMSSFKKFFLCLVLSIMWTLIAASTPIRQCADSSYPQPLMVQIDDCDALPCELWKGTEAKIDIQFVATRNTMKKIAAEVHLTSLGVTIPYDLEASRGNVCSNLLHGAYCPLDAGEDVTYQLLLPVTTNQPEVPTRLEVRLLDSDDENRVVSCFLADTRVKKPNSAA</sequence>
<dbReference type="Pfam" id="PF02221">
    <property type="entry name" value="E1_DerP2_DerF2"/>
    <property type="match status" value="1"/>
</dbReference>
<dbReference type="HOGENOM" id="CLU_109192_4_0_1"/>
<accession>B4PKK5</accession>
<reference evidence="7 8" key="1">
    <citation type="journal article" date="2007" name="Nature">
        <title>Evolution of genes and genomes on the Drosophila phylogeny.</title>
        <authorList>
            <consortium name="Drosophila 12 Genomes Consortium"/>
            <person name="Clark A.G."/>
            <person name="Eisen M.B."/>
            <person name="Smith D.R."/>
            <person name="Bergman C.M."/>
            <person name="Oliver B."/>
            <person name="Markow T.A."/>
            <person name="Kaufman T.C."/>
            <person name="Kellis M."/>
            <person name="Gelbart W."/>
            <person name="Iyer V.N."/>
            <person name="Pollard D.A."/>
            <person name="Sackton T.B."/>
            <person name="Larracuente A.M."/>
            <person name="Singh N.D."/>
            <person name="Abad J.P."/>
            <person name="Abt D.N."/>
            <person name="Adryan B."/>
            <person name="Aguade M."/>
            <person name="Akashi H."/>
            <person name="Anderson W.W."/>
            <person name="Aquadro C.F."/>
            <person name="Ardell D.H."/>
            <person name="Arguello R."/>
            <person name="Artieri C.G."/>
            <person name="Barbash D.A."/>
            <person name="Barker D."/>
            <person name="Barsanti P."/>
            <person name="Batterham P."/>
            <person name="Batzoglou S."/>
            <person name="Begun D."/>
            <person name="Bhutkar A."/>
            <person name="Blanco E."/>
            <person name="Bosak S.A."/>
            <person name="Bradley R.K."/>
            <person name="Brand A.D."/>
            <person name="Brent M.R."/>
            <person name="Brooks A.N."/>
            <person name="Brown R.H."/>
            <person name="Butlin R.K."/>
            <person name="Caggese C."/>
            <person name="Calvi B.R."/>
            <person name="Bernardo de Carvalho A."/>
            <person name="Caspi A."/>
            <person name="Castrezana S."/>
            <person name="Celniker S.E."/>
            <person name="Chang J.L."/>
            <person name="Chapple C."/>
            <person name="Chatterji S."/>
            <person name="Chinwalla A."/>
            <person name="Civetta A."/>
            <person name="Clifton S.W."/>
            <person name="Comeron J.M."/>
            <person name="Costello J.C."/>
            <person name="Coyne J.A."/>
            <person name="Daub J."/>
            <person name="David R.G."/>
            <person name="Delcher A.L."/>
            <person name="Delehaunty K."/>
            <person name="Do C.B."/>
            <person name="Ebling H."/>
            <person name="Edwards K."/>
            <person name="Eickbush T."/>
            <person name="Evans J.D."/>
            <person name="Filipski A."/>
            <person name="Findeiss S."/>
            <person name="Freyhult E."/>
            <person name="Fulton L."/>
            <person name="Fulton R."/>
            <person name="Garcia A.C."/>
            <person name="Gardiner A."/>
            <person name="Garfield D.A."/>
            <person name="Garvin B.E."/>
            <person name="Gibson G."/>
            <person name="Gilbert D."/>
            <person name="Gnerre S."/>
            <person name="Godfrey J."/>
            <person name="Good R."/>
            <person name="Gotea V."/>
            <person name="Gravely B."/>
            <person name="Greenberg A.J."/>
            <person name="Griffiths-Jones S."/>
            <person name="Gross S."/>
            <person name="Guigo R."/>
            <person name="Gustafson E.A."/>
            <person name="Haerty W."/>
            <person name="Hahn M.W."/>
            <person name="Halligan D.L."/>
            <person name="Halpern A.L."/>
            <person name="Halter G.M."/>
            <person name="Han M.V."/>
            <person name="Heger A."/>
            <person name="Hillier L."/>
            <person name="Hinrichs A.S."/>
            <person name="Holmes I."/>
            <person name="Hoskins R.A."/>
            <person name="Hubisz M.J."/>
            <person name="Hultmark D."/>
            <person name="Huntley M.A."/>
            <person name="Jaffe D.B."/>
            <person name="Jagadeeshan S."/>
            <person name="Jeck W.R."/>
            <person name="Johnson J."/>
            <person name="Jones C.D."/>
            <person name="Jordan W.C."/>
            <person name="Karpen G.H."/>
            <person name="Kataoka E."/>
            <person name="Keightley P.D."/>
            <person name="Kheradpour P."/>
            <person name="Kirkness E.F."/>
            <person name="Koerich L.B."/>
            <person name="Kristiansen K."/>
            <person name="Kudrna D."/>
            <person name="Kulathinal R.J."/>
            <person name="Kumar S."/>
            <person name="Kwok R."/>
            <person name="Lander E."/>
            <person name="Langley C.H."/>
            <person name="Lapoint R."/>
            <person name="Lazzaro B.P."/>
            <person name="Lee S.J."/>
            <person name="Levesque L."/>
            <person name="Li R."/>
            <person name="Lin C.F."/>
            <person name="Lin M.F."/>
            <person name="Lindblad-Toh K."/>
            <person name="Llopart A."/>
            <person name="Long M."/>
            <person name="Low L."/>
            <person name="Lozovsky E."/>
            <person name="Lu J."/>
            <person name="Luo M."/>
            <person name="Machado C.A."/>
            <person name="Makalowski W."/>
            <person name="Marzo M."/>
            <person name="Matsuda M."/>
            <person name="Matzkin L."/>
            <person name="McAllister B."/>
            <person name="McBride C.S."/>
            <person name="McKernan B."/>
            <person name="McKernan K."/>
            <person name="Mendez-Lago M."/>
            <person name="Minx P."/>
            <person name="Mollenhauer M.U."/>
            <person name="Montooth K."/>
            <person name="Mount S.M."/>
            <person name="Mu X."/>
            <person name="Myers E."/>
            <person name="Negre B."/>
            <person name="Newfeld S."/>
            <person name="Nielsen R."/>
            <person name="Noor M.A."/>
            <person name="O'Grady P."/>
            <person name="Pachter L."/>
            <person name="Papaceit M."/>
            <person name="Parisi M.J."/>
            <person name="Parisi M."/>
            <person name="Parts L."/>
            <person name="Pedersen J.S."/>
            <person name="Pesole G."/>
            <person name="Phillippy A.M."/>
            <person name="Ponting C.P."/>
            <person name="Pop M."/>
            <person name="Porcelli D."/>
            <person name="Powell J.R."/>
            <person name="Prohaska S."/>
            <person name="Pruitt K."/>
            <person name="Puig M."/>
            <person name="Quesneville H."/>
            <person name="Ram K.R."/>
            <person name="Rand D."/>
            <person name="Rasmussen M.D."/>
            <person name="Reed L.K."/>
            <person name="Reenan R."/>
            <person name="Reily A."/>
            <person name="Remington K.A."/>
            <person name="Rieger T.T."/>
            <person name="Ritchie M.G."/>
            <person name="Robin C."/>
            <person name="Rogers Y.H."/>
            <person name="Rohde C."/>
            <person name="Rozas J."/>
            <person name="Rubenfield M.J."/>
            <person name="Ruiz A."/>
            <person name="Russo S."/>
            <person name="Salzberg S.L."/>
            <person name="Sanchez-Gracia A."/>
            <person name="Saranga D.J."/>
            <person name="Sato H."/>
            <person name="Schaeffer S.W."/>
            <person name="Schatz M.C."/>
            <person name="Schlenke T."/>
            <person name="Schwartz R."/>
            <person name="Segarra C."/>
            <person name="Singh R.S."/>
            <person name="Sirot L."/>
            <person name="Sirota M."/>
            <person name="Sisneros N.B."/>
            <person name="Smith C.D."/>
            <person name="Smith T.F."/>
            <person name="Spieth J."/>
            <person name="Stage D.E."/>
            <person name="Stark A."/>
            <person name="Stephan W."/>
            <person name="Strausberg R.L."/>
            <person name="Strempel S."/>
            <person name="Sturgill D."/>
            <person name="Sutton G."/>
            <person name="Sutton G.G."/>
            <person name="Tao W."/>
            <person name="Teichmann S."/>
            <person name="Tobari Y.N."/>
            <person name="Tomimura Y."/>
            <person name="Tsolas J.M."/>
            <person name="Valente V.L."/>
            <person name="Venter E."/>
            <person name="Venter J.C."/>
            <person name="Vicario S."/>
            <person name="Vieira F.G."/>
            <person name="Vilella A.J."/>
            <person name="Villasante A."/>
            <person name="Walenz B."/>
            <person name="Wang J."/>
            <person name="Wasserman M."/>
            <person name="Watts T."/>
            <person name="Wilson D."/>
            <person name="Wilson R.K."/>
            <person name="Wing R.A."/>
            <person name="Wolfner M.F."/>
            <person name="Wong A."/>
            <person name="Wong G.K."/>
            <person name="Wu C.I."/>
            <person name="Wu G."/>
            <person name="Yamamoto D."/>
            <person name="Yang H.P."/>
            <person name="Yang S.P."/>
            <person name="Yorke J.A."/>
            <person name="Yoshida K."/>
            <person name="Zdobnov E."/>
            <person name="Zhang P."/>
            <person name="Zhang Y."/>
            <person name="Zimin A.V."/>
            <person name="Baldwin J."/>
            <person name="Abdouelleil A."/>
            <person name="Abdulkadir J."/>
            <person name="Abebe A."/>
            <person name="Abera B."/>
            <person name="Abreu J."/>
            <person name="Acer S.C."/>
            <person name="Aftuck L."/>
            <person name="Alexander A."/>
            <person name="An P."/>
            <person name="Anderson E."/>
            <person name="Anderson S."/>
            <person name="Arachi H."/>
            <person name="Azer M."/>
            <person name="Bachantsang P."/>
            <person name="Barry A."/>
            <person name="Bayul T."/>
            <person name="Berlin A."/>
            <person name="Bessette D."/>
            <person name="Bloom T."/>
            <person name="Blye J."/>
            <person name="Boguslavskiy L."/>
            <person name="Bonnet C."/>
            <person name="Boukhgalter B."/>
            <person name="Bourzgui I."/>
            <person name="Brown A."/>
            <person name="Cahill P."/>
            <person name="Channer S."/>
            <person name="Cheshatsang Y."/>
            <person name="Chuda L."/>
            <person name="Citroen M."/>
            <person name="Collymore A."/>
            <person name="Cooke P."/>
            <person name="Costello M."/>
            <person name="D'Aco K."/>
            <person name="Daza R."/>
            <person name="De Haan G."/>
            <person name="DeGray S."/>
            <person name="DeMaso C."/>
            <person name="Dhargay N."/>
            <person name="Dooley K."/>
            <person name="Dooley E."/>
            <person name="Doricent M."/>
            <person name="Dorje P."/>
            <person name="Dorjee K."/>
            <person name="Dupes A."/>
            <person name="Elong R."/>
            <person name="Falk J."/>
            <person name="Farina A."/>
            <person name="Faro S."/>
            <person name="Ferguson D."/>
            <person name="Fisher S."/>
            <person name="Foley C.D."/>
            <person name="Franke A."/>
            <person name="Friedrich D."/>
            <person name="Gadbois L."/>
            <person name="Gearin G."/>
            <person name="Gearin C.R."/>
            <person name="Giannoukos G."/>
            <person name="Goode T."/>
            <person name="Graham J."/>
            <person name="Grandbois E."/>
            <person name="Grewal S."/>
            <person name="Gyaltsen K."/>
            <person name="Hafez N."/>
            <person name="Hagos B."/>
            <person name="Hall J."/>
            <person name="Henson C."/>
            <person name="Hollinger A."/>
            <person name="Honan T."/>
            <person name="Huard M.D."/>
            <person name="Hughes L."/>
            <person name="Hurhula B."/>
            <person name="Husby M.E."/>
            <person name="Kamat A."/>
            <person name="Kanga B."/>
            <person name="Kashin S."/>
            <person name="Khazanovich D."/>
            <person name="Kisner P."/>
            <person name="Lance K."/>
            <person name="Lara M."/>
            <person name="Lee W."/>
            <person name="Lennon N."/>
            <person name="Letendre F."/>
            <person name="LeVine R."/>
            <person name="Lipovsky A."/>
            <person name="Liu X."/>
            <person name="Liu J."/>
            <person name="Liu S."/>
            <person name="Lokyitsang T."/>
            <person name="Lokyitsang Y."/>
            <person name="Lubonja R."/>
            <person name="Lui A."/>
            <person name="MacDonald P."/>
            <person name="Magnisalis V."/>
            <person name="Maru K."/>
            <person name="Matthews C."/>
            <person name="McCusker W."/>
            <person name="McDonough S."/>
            <person name="Mehta T."/>
            <person name="Meldrim J."/>
            <person name="Meneus L."/>
            <person name="Mihai O."/>
            <person name="Mihalev A."/>
            <person name="Mihova T."/>
            <person name="Mittelman R."/>
            <person name="Mlenga V."/>
            <person name="Montmayeur A."/>
            <person name="Mulrain L."/>
            <person name="Navidi A."/>
            <person name="Naylor J."/>
            <person name="Negash T."/>
            <person name="Nguyen T."/>
            <person name="Nguyen N."/>
            <person name="Nicol R."/>
            <person name="Norbu C."/>
            <person name="Norbu N."/>
            <person name="Novod N."/>
            <person name="O'Neill B."/>
            <person name="Osman S."/>
            <person name="Markiewicz E."/>
            <person name="Oyono O.L."/>
            <person name="Patti C."/>
            <person name="Phunkhang P."/>
            <person name="Pierre F."/>
            <person name="Priest M."/>
            <person name="Raghuraman S."/>
            <person name="Rege F."/>
            <person name="Reyes R."/>
            <person name="Rise C."/>
            <person name="Rogov P."/>
            <person name="Ross K."/>
            <person name="Ryan E."/>
            <person name="Settipalli S."/>
            <person name="Shea T."/>
            <person name="Sherpa N."/>
            <person name="Shi L."/>
            <person name="Shih D."/>
            <person name="Sparrow T."/>
            <person name="Spaulding J."/>
            <person name="Stalker J."/>
            <person name="Stange-Thomann N."/>
            <person name="Stavropoulos S."/>
            <person name="Stone C."/>
            <person name="Strader C."/>
            <person name="Tesfaye S."/>
            <person name="Thomson T."/>
            <person name="Thoulutsang Y."/>
            <person name="Thoulutsang D."/>
            <person name="Topham K."/>
            <person name="Topping I."/>
            <person name="Tsamla T."/>
            <person name="Vassiliev H."/>
            <person name="Vo A."/>
            <person name="Wangchuk T."/>
            <person name="Wangdi T."/>
            <person name="Weiand M."/>
            <person name="Wilkinson J."/>
            <person name="Wilson A."/>
            <person name="Yadav S."/>
            <person name="Young G."/>
            <person name="Yu Q."/>
            <person name="Zembek L."/>
            <person name="Zhong D."/>
            <person name="Zimmer A."/>
            <person name="Zwirko Z."/>
            <person name="Jaffe D.B."/>
            <person name="Alvarez P."/>
            <person name="Brockman W."/>
            <person name="Butler J."/>
            <person name="Chin C."/>
            <person name="Gnerre S."/>
            <person name="Grabherr M."/>
            <person name="Kleber M."/>
            <person name="Mauceli E."/>
            <person name="MacCallum I."/>
        </authorList>
    </citation>
    <scope>NUCLEOTIDE SEQUENCE [LARGE SCALE GENOMIC DNA]</scope>
    <source>
        <strain evidence="8">Tai18E2 / Tucson 14021-0261.01</strain>
    </source>
</reference>
<keyword evidence="5" id="KW-1015">Disulfide bond</keyword>
<name>B4PKK5_DROYA</name>
<dbReference type="SUPFAM" id="SSF81296">
    <property type="entry name" value="E set domains"/>
    <property type="match status" value="1"/>
</dbReference>
<dbReference type="InterPro" id="IPR014756">
    <property type="entry name" value="Ig_E-set"/>
</dbReference>
<evidence type="ECO:0000256" key="4">
    <source>
        <dbReference type="ARBA" id="ARBA00022729"/>
    </source>
</evidence>
<dbReference type="eggNOG" id="KOG4063">
    <property type="taxonomic scope" value="Eukaryota"/>
</dbReference>
<reference evidence="7 8" key="2">
    <citation type="journal article" date="2007" name="PLoS Biol.">
        <title>Principles of genome evolution in the Drosophila melanogaster species group.</title>
        <authorList>
            <person name="Ranz J.M."/>
            <person name="Maurin D."/>
            <person name="Chan Y.S."/>
            <person name="von Grotthuss M."/>
            <person name="Hillier L.W."/>
            <person name="Roote J."/>
            <person name="Ashburner M."/>
            <person name="Bergman C.M."/>
        </authorList>
    </citation>
    <scope>NUCLEOTIDE SEQUENCE [LARGE SCALE GENOMIC DNA]</scope>
    <source>
        <strain evidence="8">Tai18E2 / Tucson 14021-0261.01</strain>
    </source>
</reference>
<dbReference type="EMBL" id="CM000160">
    <property type="protein sequence ID" value="EDW96764.2"/>
    <property type="molecule type" value="Genomic_DNA"/>
</dbReference>
<proteinExistence type="inferred from homology"/>
<comment type="subcellular location">
    <subcellularLocation>
        <location evidence="1">Secreted</location>
    </subcellularLocation>
</comment>
<dbReference type="Proteomes" id="UP000002282">
    <property type="component" value="Chromosome 3R"/>
</dbReference>
<keyword evidence="4" id="KW-0732">Signal</keyword>
<evidence type="ECO:0000313" key="7">
    <source>
        <dbReference type="EMBL" id="EDW96764.2"/>
    </source>
</evidence>
<dbReference type="Gene3D" id="2.60.40.770">
    <property type="match status" value="1"/>
</dbReference>